<dbReference type="EC" id="2.7.7.7" evidence="15"/>
<evidence type="ECO:0000256" key="9">
    <source>
        <dbReference type="ARBA" id="ARBA00022763"/>
    </source>
</evidence>
<evidence type="ECO:0000256" key="12">
    <source>
        <dbReference type="ARBA" id="ARBA00023125"/>
    </source>
</evidence>
<dbReference type="PANTHER" id="PTHR11076:SF33">
    <property type="entry name" value="DNA POLYMERASE KAPPA"/>
    <property type="match status" value="1"/>
</dbReference>
<feature type="binding site" evidence="15">
    <location>
        <position position="105"/>
    </location>
    <ligand>
        <name>Mg(2+)</name>
        <dbReference type="ChEBI" id="CHEBI:18420"/>
    </ligand>
</feature>
<dbReference type="GO" id="GO:0003684">
    <property type="term" value="F:damaged DNA binding"/>
    <property type="evidence" value="ECO:0007669"/>
    <property type="project" value="InterPro"/>
</dbReference>
<comment type="function">
    <text evidence="15">Poorly processive, error-prone DNA polymerase involved in untargeted mutagenesis. Copies undamaged DNA at stalled replication forks, which arise in vivo from mismatched or misaligned primer ends. These misaligned primers can be extended by PolIV. Exhibits no 3'-5' exonuclease (proofreading) activity. May be involved in translesional synthesis, in conjunction with the beta clamp from PolIII.</text>
</comment>
<dbReference type="GO" id="GO:0006261">
    <property type="term" value="P:DNA-templated DNA replication"/>
    <property type="evidence" value="ECO:0007669"/>
    <property type="project" value="UniProtKB-UniRule"/>
</dbReference>
<dbReference type="GO" id="GO:0000287">
    <property type="term" value="F:magnesium ion binding"/>
    <property type="evidence" value="ECO:0007669"/>
    <property type="project" value="UniProtKB-UniRule"/>
</dbReference>
<dbReference type="Pfam" id="PF00817">
    <property type="entry name" value="IMS"/>
    <property type="match status" value="1"/>
</dbReference>
<keyword evidence="10 15" id="KW-0460">Magnesium</keyword>
<dbReference type="HAMAP" id="MF_01113">
    <property type="entry name" value="DNApol_IV"/>
    <property type="match status" value="1"/>
</dbReference>
<organism evidence="17 18">
    <name type="scientific">Treponema pedis</name>
    <dbReference type="NCBI Taxonomy" id="409322"/>
    <lineage>
        <taxon>Bacteria</taxon>
        <taxon>Pseudomonadati</taxon>
        <taxon>Spirochaetota</taxon>
        <taxon>Spirochaetia</taxon>
        <taxon>Spirochaetales</taxon>
        <taxon>Treponemataceae</taxon>
        <taxon>Treponema</taxon>
    </lineage>
</organism>
<keyword evidence="7 15" id="KW-0235">DNA replication</keyword>
<evidence type="ECO:0000256" key="7">
    <source>
        <dbReference type="ARBA" id="ARBA00022705"/>
    </source>
</evidence>
<dbReference type="InterPro" id="IPR043128">
    <property type="entry name" value="Rev_trsase/Diguanyl_cyclase"/>
</dbReference>
<dbReference type="GO" id="GO:0005829">
    <property type="term" value="C:cytosol"/>
    <property type="evidence" value="ECO:0007669"/>
    <property type="project" value="TreeGrafter"/>
</dbReference>
<feature type="active site" evidence="15">
    <location>
        <position position="106"/>
    </location>
</feature>
<evidence type="ECO:0000256" key="3">
    <source>
        <dbReference type="ARBA" id="ARBA00022457"/>
    </source>
</evidence>
<dbReference type="Gene3D" id="3.30.70.270">
    <property type="match status" value="1"/>
</dbReference>
<evidence type="ECO:0000313" key="17">
    <source>
        <dbReference type="EMBL" id="QOW60953.1"/>
    </source>
</evidence>
<dbReference type="AlphaFoldDB" id="A0A7S6WPI4"/>
<dbReference type="EMBL" id="CP061839">
    <property type="protein sequence ID" value="QOW60953.1"/>
    <property type="molecule type" value="Genomic_DNA"/>
</dbReference>
<keyword evidence="8 15" id="KW-0479">Metal-binding</keyword>
<keyword evidence="6 15" id="KW-0548">Nucleotidyltransferase</keyword>
<feature type="binding site" evidence="15">
    <location>
        <position position="11"/>
    </location>
    <ligand>
        <name>Mg(2+)</name>
        <dbReference type="ChEBI" id="CHEBI:18420"/>
    </ligand>
</feature>
<keyword evidence="9 15" id="KW-0227">DNA damage</keyword>
<evidence type="ECO:0000256" key="6">
    <source>
        <dbReference type="ARBA" id="ARBA00022695"/>
    </source>
</evidence>
<dbReference type="GO" id="GO:0006281">
    <property type="term" value="P:DNA repair"/>
    <property type="evidence" value="ECO:0007669"/>
    <property type="project" value="UniProtKB-UniRule"/>
</dbReference>
<dbReference type="GO" id="GO:0003887">
    <property type="term" value="F:DNA-directed DNA polymerase activity"/>
    <property type="evidence" value="ECO:0007669"/>
    <property type="project" value="UniProtKB-UniRule"/>
</dbReference>
<keyword evidence="3 15" id="KW-0515">Mutator protein</keyword>
<evidence type="ECO:0000256" key="15">
    <source>
        <dbReference type="HAMAP-Rule" id="MF_01113"/>
    </source>
</evidence>
<sequence>MEKQKCFFHVDLDAFFASVEQLDNPDYRGKPVIVGGQSRRGVVSTCSYEARKFGVHSAMPIMQARKLCPLGIFVRGRMKRYHEKSKEIMNIFKDFTPDVQQISIDEAFLDMSGMEKLLGPPENSARLLKKAIKEKAGLTVSIGCGTNKYIAKIASGKSKPDGLFIVPKGGEADFMQTLSLKEVWGIGEKTREKLIACGLKTVSEILNTSEKLLCTILGNAGGVFLHNAVRGQLTEIFSEEAKHRSISTERTFEYDLISHEQIDDILLFLSTELMYRVIDEKVNGKTVSVKIRYGDFTTVSIQETGDSVNDSQDLYERAKKIFYKKFDNKTSIRLLGLSIMNIEECRTEMQGEFFCSEDKLKKRKMEETMYALMKKEGKDILKPARLLQSDNGEKK</sequence>
<dbReference type="CDD" id="cd03586">
    <property type="entry name" value="PolY_Pol_IV_kappa"/>
    <property type="match status" value="1"/>
</dbReference>
<evidence type="ECO:0000259" key="16">
    <source>
        <dbReference type="PROSITE" id="PS50173"/>
    </source>
</evidence>
<proteinExistence type="inferred from homology"/>
<dbReference type="Proteomes" id="UP000593915">
    <property type="component" value="Chromosome"/>
</dbReference>
<dbReference type="GO" id="GO:0009432">
    <property type="term" value="P:SOS response"/>
    <property type="evidence" value="ECO:0007669"/>
    <property type="project" value="TreeGrafter"/>
</dbReference>
<feature type="domain" description="UmuC" evidence="16">
    <location>
        <begin position="7"/>
        <end position="187"/>
    </location>
</feature>
<protein>
    <recommendedName>
        <fullName evidence="15">DNA polymerase IV</fullName>
        <shortName evidence="15">Pol IV</shortName>
        <ecNumber evidence="15">2.7.7.7</ecNumber>
    </recommendedName>
</protein>
<dbReference type="InterPro" id="IPR043502">
    <property type="entry name" value="DNA/RNA_pol_sf"/>
</dbReference>
<dbReference type="SUPFAM" id="SSF100879">
    <property type="entry name" value="Lesion bypass DNA polymerase (Y-family), little finger domain"/>
    <property type="match status" value="1"/>
</dbReference>
<comment type="subunit">
    <text evidence="15">Monomer.</text>
</comment>
<dbReference type="Gene3D" id="3.30.1490.100">
    <property type="entry name" value="DNA polymerase, Y-family, little finger domain"/>
    <property type="match status" value="1"/>
</dbReference>
<dbReference type="GO" id="GO:0042276">
    <property type="term" value="P:error-prone translesion synthesis"/>
    <property type="evidence" value="ECO:0007669"/>
    <property type="project" value="TreeGrafter"/>
</dbReference>
<dbReference type="Gene3D" id="1.10.150.20">
    <property type="entry name" value="5' to 3' exonuclease, C-terminal subdomain"/>
    <property type="match status" value="1"/>
</dbReference>
<dbReference type="FunFam" id="3.40.1170.60:FF:000001">
    <property type="entry name" value="DNA polymerase IV"/>
    <property type="match status" value="1"/>
</dbReference>
<dbReference type="NCBIfam" id="NF002677">
    <property type="entry name" value="PRK02406.1"/>
    <property type="match status" value="1"/>
</dbReference>
<keyword evidence="5 15" id="KW-0808">Transferase</keyword>
<evidence type="ECO:0000313" key="18">
    <source>
        <dbReference type="Proteomes" id="UP000593915"/>
    </source>
</evidence>
<name>A0A7S6WPI4_9SPIR</name>
<keyword evidence="12 15" id="KW-0238">DNA-binding</keyword>
<dbReference type="InterPro" id="IPR036775">
    <property type="entry name" value="DNA_pol_Y-fam_lit_finger_sf"/>
</dbReference>
<dbReference type="SUPFAM" id="SSF56672">
    <property type="entry name" value="DNA/RNA polymerases"/>
    <property type="match status" value="1"/>
</dbReference>
<evidence type="ECO:0000256" key="13">
    <source>
        <dbReference type="ARBA" id="ARBA00023204"/>
    </source>
</evidence>
<evidence type="ECO:0000256" key="10">
    <source>
        <dbReference type="ARBA" id="ARBA00022842"/>
    </source>
</evidence>
<dbReference type="PANTHER" id="PTHR11076">
    <property type="entry name" value="DNA REPAIR POLYMERASE UMUC / TRANSFERASE FAMILY MEMBER"/>
    <property type="match status" value="1"/>
</dbReference>
<dbReference type="RefSeq" id="WP_194076392.1">
    <property type="nucleotide sequence ID" value="NZ_CP061839.1"/>
</dbReference>
<accession>A0A7S6WPI4</accession>
<comment type="cofactor">
    <cofactor evidence="15">
        <name>Mg(2+)</name>
        <dbReference type="ChEBI" id="CHEBI:18420"/>
    </cofactor>
    <text evidence="15">Binds 2 magnesium ions per subunit.</text>
</comment>
<evidence type="ECO:0000256" key="4">
    <source>
        <dbReference type="ARBA" id="ARBA00022490"/>
    </source>
</evidence>
<keyword evidence="13 15" id="KW-0234">DNA repair</keyword>
<reference evidence="17 18" key="1">
    <citation type="submission" date="2020-09" db="EMBL/GenBank/DDBJ databases">
        <title>Characterization of Treponema spp. from bovine digital dermatitis in Korea.</title>
        <authorList>
            <person name="Espiritu H.M."/>
            <person name="Cho Y.I."/>
            <person name="Mamuad L."/>
        </authorList>
    </citation>
    <scope>NUCLEOTIDE SEQUENCE [LARGE SCALE GENOMIC DNA]</scope>
    <source>
        <strain evidence="17 18">KS1</strain>
    </source>
</reference>
<comment type="similarity">
    <text evidence="2 15">Belongs to the DNA polymerase type-Y family.</text>
</comment>
<dbReference type="PROSITE" id="PS50173">
    <property type="entry name" value="UMUC"/>
    <property type="match status" value="1"/>
</dbReference>
<evidence type="ECO:0000256" key="11">
    <source>
        <dbReference type="ARBA" id="ARBA00022932"/>
    </source>
</evidence>
<dbReference type="Gene3D" id="3.40.1170.60">
    <property type="match status" value="1"/>
</dbReference>
<evidence type="ECO:0000256" key="8">
    <source>
        <dbReference type="ARBA" id="ARBA00022723"/>
    </source>
</evidence>
<evidence type="ECO:0000256" key="2">
    <source>
        <dbReference type="ARBA" id="ARBA00010945"/>
    </source>
</evidence>
<keyword evidence="4 15" id="KW-0963">Cytoplasm</keyword>
<gene>
    <name evidence="15 17" type="primary">dinB</name>
    <name evidence="17" type="ORF">IFE08_00565</name>
</gene>
<dbReference type="InterPro" id="IPR022880">
    <property type="entry name" value="DNApol_IV"/>
</dbReference>
<dbReference type="InterPro" id="IPR050116">
    <property type="entry name" value="DNA_polymerase-Y"/>
</dbReference>
<evidence type="ECO:0000256" key="5">
    <source>
        <dbReference type="ARBA" id="ARBA00022679"/>
    </source>
</evidence>
<comment type="subcellular location">
    <subcellularLocation>
        <location evidence="1 15">Cytoplasm</location>
    </subcellularLocation>
</comment>
<evidence type="ECO:0000256" key="1">
    <source>
        <dbReference type="ARBA" id="ARBA00004496"/>
    </source>
</evidence>
<dbReference type="InterPro" id="IPR017961">
    <property type="entry name" value="DNA_pol_Y-fam_little_finger"/>
</dbReference>
<comment type="catalytic activity">
    <reaction evidence="14 15">
        <text>DNA(n) + a 2'-deoxyribonucleoside 5'-triphosphate = DNA(n+1) + diphosphate</text>
        <dbReference type="Rhea" id="RHEA:22508"/>
        <dbReference type="Rhea" id="RHEA-COMP:17339"/>
        <dbReference type="Rhea" id="RHEA-COMP:17340"/>
        <dbReference type="ChEBI" id="CHEBI:33019"/>
        <dbReference type="ChEBI" id="CHEBI:61560"/>
        <dbReference type="ChEBI" id="CHEBI:173112"/>
        <dbReference type="EC" id="2.7.7.7"/>
    </reaction>
</comment>
<dbReference type="InterPro" id="IPR001126">
    <property type="entry name" value="UmuC"/>
</dbReference>
<feature type="site" description="Substrate discrimination" evidence="15">
    <location>
        <position position="16"/>
    </location>
</feature>
<keyword evidence="11 15" id="KW-0239">DNA-directed DNA polymerase</keyword>
<dbReference type="Pfam" id="PF11799">
    <property type="entry name" value="IMS_C"/>
    <property type="match status" value="1"/>
</dbReference>
<evidence type="ECO:0000256" key="14">
    <source>
        <dbReference type="ARBA" id="ARBA00049244"/>
    </source>
</evidence>